<dbReference type="Gene3D" id="3.10.450.50">
    <property type="match status" value="2"/>
</dbReference>
<dbReference type="Proteomes" id="UP001236014">
    <property type="component" value="Chromosome"/>
</dbReference>
<dbReference type="EMBL" id="CP127294">
    <property type="protein sequence ID" value="WIX78491.1"/>
    <property type="molecule type" value="Genomic_DNA"/>
</dbReference>
<organism evidence="1 2">
    <name type="scientific">Amycolatopsis carbonis</name>
    <dbReference type="NCBI Taxonomy" id="715471"/>
    <lineage>
        <taxon>Bacteria</taxon>
        <taxon>Bacillati</taxon>
        <taxon>Actinomycetota</taxon>
        <taxon>Actinomycetes</taxon>
        <taxon>Pseudonocardiales</taxon>
        <taxon>Pseudonocardiaceae</taxon>
        <taxon>Amycolatopsis</taxon>
    </lineage>
</organism>
<proteinExistence type="predicted"/>
<dbReference type="RefSeq" id="WP_285969206.1">
    <property type="nucleotide sequence ID" value="NZ_CP127294.1"/>
</dbReference>
<name>A0A9Y2MU49_9PSEU</name>
<dbReference type="KEGG" id="acab:QRX50_45295"/>
<reference evidence="1 2" key="1">
    <citation type="submission" date="2023-06" db="EMBL/GenBank/DDBJ databases">
        <authorList>
            <person name="Oyuntsetseg B."/>
            <person name="Kim S.B."/>
        </authorList>
    </citation>
    <scope>NUCLEOTIDE SEQUENCE [LARGE SCALE GENOMIC DNA]</scope>
    <source>
        <strain evidence="1 2">2-15</strain>
    </source>
</reference>
<accession>A0A9Y2MU49</accession>
<keyword evidence="2" id="KW-1185">Reference proteome</keyword>
<protein>
    <submittedName>
        <fullName evidence="1">Uncharacterized protein</fullName>
    </submittedName>
</protein>
<gene>
    <name evidence="1" type="ORF">QRX50_45295</name>
</gene>
<evidence type="ECO:0000313" key="2">
    <source>
        <dbReference type="Proteomes" id="UP001236014"/>
    </source>
</evidence>
<dbReference type="AlphaFoldDB" id="A0A9Y2MU49"/>
<dbReference type="InterPro" id="IPR032710">
    <property type="entry name" value="NTF2-like_dom_sf"/>
</dbReference>
<evidence type="ECO:0000313" key="1">
    <source>
        <dbReference type="EMBL" id="WIX78491.1"/>
    </source>
</evidence>
<sequence length="288" mass="30813">MRQVPGIGTVIDTSHATPGVSRVLGAYFLAKTGKQPEATMAQVNRAQMNYLDAVTGEVWPSWQSLHDLFAKNMPKWPADGKSYATRILGDDRGAIVFFSNTAGLFAPGEIRATGVVNLRGGKIARWVDYWDGRHVGIDYVRRKREPFPADFKEGTVGETAAPVMRRTVDGLAGALATGASPQQFFAEDAVFEDVTAHLHLVGPAAITRFLTSARDLLPYPGPGSAVRHTLGGALGGGYEWTSRGPVPRGVTALELDARGLITRATAVWDGSFADDATLAALAQKAVEH</sequence>
<dbReference type="SUPFAM" id="SSF54427">
    <property type="entry name" value="NTF2-like"/>
    <property type="match status" value="2"/>
</dbReference>